<gene>
    <name evidence="2" type="ORF">PGT21_018286</name>
    <name evidence="3" type="ORF">PGTUg99_009973</name>
    <name evidence="4" type="ORF">PGTUg99_016661</name>
</gene>
<evidence type="ECO:0000313" key="4">
    <source>
        <dbReference type="EMBL" id="KAA1134908.1"/>
    </source>
</evidence>
<keyword evidence="1" id="KW-0472">Membrane</keyword>
<keyword evidence="1" id="KW-0812">Transmembrane</keyword>
<comment type="caution">
    <text evidence="4">The sequence shown here is derived from an EMBL/GenBank/DDBJ whole genome shotgun (WGS) entry which is preliminary data.</text>
</comment>
<protein>
    <submittedName>
        <fullName evidence="4">Uncharacterized protein</fullName>
    </submittedName>
</protein>
<evidence type="ECO:0000313" key="6">
    <source>
        <dbReference type="Proteomes" id="UP000325313"/>
    </source>
</evidence>
<evidence type="ECO:0000313" key="3">
    <source>
        <dbReference type="EMBL" id="KAA1125504.1"/>
    </source>
</evidence>
<organism evidence="4 6">
    <name type="scientific">Puccinia graminis f. sp. tritici</name>
    <dbReference type="NCBI Taxonomy" id="56615"/>
    <lineage>
        <taxon>Eukaryota</taxon>
        <taxon>Fungi</taxon>
        <taxon>Dikarya</taxon>
        <taxon>Basidiomycota</taxon>
        <taxon>Pucciniomycotina</taxon>
        <taxon>Pucciniomycetes</taxon>
        <taxon>Pucciniales</taxon>
        <taxon>Pucciniaceae</taxon>
        <taxon>Puccinia</taxon>
    </lineage>
</organism>
<sequence>MAFGAVTFNVLYIVVVGASTSTLSRGNIYRDMTGAAIVGMHFECVAQCDQQVDKSQMYHGGDETHGDWGRVMQAIDAYVLEQVSNW</sequence>
<dbReference type="EMBL" id="VDEP01000177">
    <property type="protein sequence ID" value="KAA1125504.1"/>
    <property type="molecule type" value="Genomic_DNA"/>
</dbReference>
<keyword evidence="1" id="KW-1133">Transmembrane helix</keyword>
<dbReference type="Proteomes" id="UP000325313">
    <property type="component" value="Unassembled WGS sequence"/>
</dbReference>
<dbReference type="Proteomes" id="UP000324748">
    <property type="component" value="Unassembled WGS sequence"/>
</dbReference>
<feature type="transmembrane region" description="Helical" evidence="1">
    <location>
        <begin position="6"/>
        <end position="23"/>
    </location>
</feature>
<dbReference type="EMBL" id="VDEP01000044">
    <property type="protein sequence ID" value="KAA1134908.1"/>
    <property type="molecule type" value="Genomic_DNA"/>
</dbReference>
<proteinExistence type="predicted"/>
<evidence type="ECO:0000256" key="1">
    <source>
        <dbReference type="SAM" id="Phobius"/>
    </source>
</evidence>
<dbReference type="EMBL" id="VSWC01000092">
    <property type="protein sequence ID" value="KAA1090932.1"/>
    <property type="molecule type" value="Genomic_DNA"/>
</dbReference>
<evidence type="ECO:0000313" key="5">
    <source>
        <dbReference type="Proteomes" id="UP000324748"/>
    </source>
</evidence>
<dbReference type="AlphaFoldDB" id="A0A5B0SAE4"/>
<keyword evidence="5" id="KW-1185">Reference proteome</keyword>
<accession>A0A5B0SAE4</accession>
<evidence type="ECO:0000313" key="2">
    <source>
        <dbReference type="EMBL" id="KAA1090932.1"/>
    </source>
</evidence>
<name>A0A5B0SAE4_PUCGR</name>
<reference evidence="5 6" key="1">
    <citation type="submission" date="2019-05" db="EMBL/GenBank/DDBJ databases">
        <title>Emergence of the Ug99 lineage of the wheat stem rust pathogen through somatic hybridization.</title>
        <authorList>
            <person name="Li F."/>
            <person name="Upadhyaya N.M."/>
            <person name="Sperschneider J."/>
            <person name="Matny O."/>
            <person name="Nguyen-Phuc H."/>
            <person name="Mago R."/>
            <person name="Raley C."/>
            <person name="Miller M.E."/>
            <person name="Silverstein K.A.T."/>
            <person name="Henningsen E."/>
            <person name="Hirsch C.D."/>
            <person name="Visser B."/>
            <person name="Pretorius Z.A."/>
            <person name="Steffenson B.J."/>
            <person name="Schwessinger B."/>
            <person name="Dodds P.N."/>
            <person name="Figueroa M."/>
        </authorList>
    </citation>
    <scope>NUCLEOTIDE SEQUENCE [LARGE SCALE GENOMIC DNA]</scope>
    <source>
        <strain evidence="2">21-0</strain>
        <strain evidence="4 6">Ug99</strain>
    </source>
</reference>